<dbReference type="Pfam" id="PF01928">
    <property type="entry name" value="CYTH"/>
    <property type="match status" value="1"/>
</dbReference>
<dbReference type="EMBL" id="JBHEZY010000001">
    <property type="protein sequence ID" value="MFC1429440.1"/>
    <property type="molecule type" value="Genomic_DNA"/>
</dbReference>
<feature type="region of interest" description="Disordered" evidence="1">
    <location>
        <begin position="154"/>
        <end position="177"/>
    </location>
</feature>
<dbReference type="SMART" id="SM00880">
    <property type="entry name" value="CHAD"/>
    <property type="match status" value="1"/>
</dbReference>
<dbReference type="SUPFAM" id="SSF55154">
    <property type="entry name" value="CYTH-like phosphatases"/>
    <property type="match status" value="1"/>
</dbReference>
<dbReference type="Pfam" id="PF05235">
    <property type="entry name" value="CHAD"/>
    <property type="match status" value="1"/>
</dbReference>
<dbReference type="Proteomes" id="UP001592530">
    <property type="component" value="Unassembled WGS sequence"/>
</dbReference>
<evidence type="ECO:0000259" key="2">
    <source>
        <dbReference type="PROSITE" id="PS51708"/>
    </source>
</evidence>
<reference evidence="3 4" key="1">
    <citation type="submission" date="2024-09" db="EMBL/GenBank/DDBJ databases">
        <authorList>
            <person name="Lee S.D."/>
        </authorList>
    </citation>
    <scope>NUCLEOTIDE SEQUENCE [LARGE SCALE GENOMIC DNA]</scope>
    <source>
        <strain evidence="3 4">N1-3</strain>
    </source>
</reference>
<evidence type="ECO:0000313" key="3">
    <source>
        <dbReference type="EMBL" id="MFC1429440.1"/>
    </source>
</evidence>
<comment type="caution">
    <text evidence="3">The sequence shown here is derived from an EMBL/GenBank/DDBJ whole genome shotgun (WGS) entry which is preliminary data.</text>
</comment>
<dbReference type="SMART" id="SM01118">
    <property type="entry name" value="CYTH"/>
    <property type="match status" value="1"/>
</dbReference>
<evidence type="ECO:0000256" key="1">
    <source>
        <dbReference type="SAM" id="MobiDB-lite"/>
    </source>
</evidence>
<name>A0ABV6WTS3_9ACTN</name>
<dbReference type="InterPro" id="IPR007899">
    <property type="entry name" value="CHAD_dom"/>
</dbReference>
<dbReference type="Gene3D" id="2.40.320.10">
    <property type="entry name" value="Hypothetical Protein Pfu-838710-001"/>
    <property type="match status" value="1"/>
</dbReference>
<dbReference type="InterPro" id="IPR033469">
    <property type="entry name" value="CYTH-like_dom_sf"/>
</dbReference>
<dbReference type="PANTHER" id="PTHR39339">
    <property type="entry name" value="SLR1444 PROTEIN"/>
    <property type="match status" value="1"/>
</dbReference>
<dbReference type="RefSeq" id="WP_380548053.1">
    <property type="nucleotide sequence ID" value="NZ_JBHEZY010000001.1"/>
</dbReference>
<dbReference type="InterPro" id="IPR038186">
    <property type="entry name" value="CHAD_dom_sf"/>
</dbReference>
<feature type="region of interest" description="Disordered" evidence="1">
    <location>
        <begin position="207"/>
        <end position="244"/>
    </location>
</feature>
<dbReference type="CDD" id="cd07374">
    <property type="entry name" value="CYTH-like_Pase"/>
    <property type="match status" value="1"/>
</dbReference>
<feature type="domain" description="CHAD" evidence="2">
    <location>
        <begin position="242"/>
        <end position="523"/>
    </location>
</feature>
<gene>
    <name evidence="3" type="ORF">ACEZDB_02055</name>
</gene>
<evidence type="ECO:0000313" key="4">
    <source>
        <dbReference type="Proteomes" id="UP001592530"/>
    </source>
</evidence>
<dbReference type="PROSITE" id="PS51708">
    <property type="entry name" value="CHAD"/>
    <property type="match status" value="1"/>
</dbReference>
<accession>A0ABV6WTS3</accession>
<proteinExistence type="predicted"/>
<feature type="compositionally biased region" description="Pro residues" evidence="1">
    <location>
        <begin position="225"/>
        <end position="240"/>
    </location>
</feature>
<dbReference type="InterPro" id="IPR023577">
    <property type="entry name" value="CYTH_domain"/>
</dbReference>
<protein>
    <submittedName>
        <fullName evidence="3">CHAD domain-containing protein</fullName>
    </submittedName>
</protein>
<sequence length="534" mass="57136">MEKERKFDGSGDAALPVLDGIPGVAQITDAEPEDLDAVYYDTADLRLLARGVTLRRRTGGHDAGWHLKLPVGPDVRSETRLPLSAGAPGRVPRELVLRTRALTRGGALTPVVHLRTHRRRRLLLDGRQRSLAEIAQDTVSAQVLAAERLRPKDAAPLVPAQRGSGAEPGRGGGSSTVVTGWTEVEAELVKGGTELLDAVERRFAQAGLRRSTSPSKLARALGRPDPGPGADPGPDAPEQPAPGSIGAAVTALLREQSAQLLALDPAVRADEPDAVHAMRVAVRRLRSTLRIHRRQFAEEPAGTVAAELRWLGTVLGEARDQEVLGALLAAQIAELSAEECPGPVGERVGSRTAAQYRRSWKRASSTLDAPRYYALLDAVEALAARPGLRPRARGSAVGAFERTVRSEQRRVDRRIAGASATPAGPARDAALHEARKAAKRARYAGEGAVACVGRPARRLARRMKAVQELLGVRQDALLACAALPGLARTAHLAGEEGFGYGVLYARQRAAIAQVDRDLPAVWRAACERKLTRFR</sequence>
<organism evidence="3 4">
    <name type="scientific">Streptacidiphilus alkalitolerans</name>
    <dbReference type="NCBI Taxonomy" id="3342712"/>
    <lineage>
        <taxon>Bacteria</taxon>
        <taxon>Bacillati</taxon>
        <taxon>Actinomycetota</taxon>
        <taxon>Actinomycetes</taxon>
        <taxon>Kitasatosporales</taxon>
        <taxon>Streptomycetaceae</taxon>
        <taxon>Streptacidiphilus</taxon>
    </lineage>
</organism>
<dbReference type="PANTHER" id="PTHR39339:SF1">
    <property type="entry name" value="CHAD DOMAIN-CONTAINING PROTEIN"/>
    <property type="match status" value="1"/>
</dbReference>
<dbReference type="Gene3D" id="1.40.20.10">
    <property type="entry name" value="CHAD domain"/>
    <property type="match status" value="1"/>
</dbReference>